<dbReference type="AlphaFoldDB" id="A0A498R8C6"/>
<dbReference type="EMBL" id="UPPP01000064">
    <property type="protein sequence ID" value="VBB06433.1"/>
    <property type="molecule type" value="Genomic_DNA"/>
</dbReference>
<evidence type="ECO:0000313" key="2">
    <source>
        <dbReference type="Proteomes" id="UP000277811"/>
    </source>
</evidence>
<accession>A0A498R8C6</accession>
<keyword evidence="2" id="KW-1185">Reference proteome</keyword>
<name>A0A498R8C6_9FIRM</name>
<dbReference type="Proteomes" id="UP000277811">
    <property type="component" value="Unassembled WGS sequence"/>
</dbReference>
<organism evidence="1 2">
    <name type="scientific">Lucifera butyrica</name>
    <dbReference type="NCBI Taxonomy" id="1351585"/>
    <lineage>
        <taxon>Bacteria</taxon>
        <taxon>Bacillati</taxon>
        <taxon>Bacillota</taxon>
        <taxon>Negativicutes</taxon>
        <taxon>Veillonellales</taxon>
        <taxon>Veillonellaceae</taxon>
        <taxon>Lucifera</taxon>
    </lineage>
</organism>
<evidence type="ECO:0000313" key="1">
    <source>
        <dbReference type="EMBL" id="VBB06433.1"/>
    </source>
</evidence>
<sequence length="110" mass="11857">MRSDNGAGTRRWKCRAIIAPARQARTAAGAEDEGQTVISRGSLSRRRGCAVHLLVAGPATSRWTAIGSGVDVPVADPRRLLVTGCRPQLAGVTEEWMGAIPTYFFMTKFL</sequence>
<reference evidence="1 2" key="1">
    <citation type="submission" date="2018-06" db="EMBL/GenBank/DDBJ databases">
        <authorList>
            <person name="Strepis N."/>
        </authorList>
    </citation>
    <scope>NUCLEOTIDE SEQUENCE [LARGE SCALE GENOMIC DNA]</scope>
    <source>
        <strain evidence="1">LUCI</strain>
    </source>
</reference>
<gene>
    <name evidence="1" type="ORF">LUCI_1665</name>
</gene>
<protein>
    <submittedName>
        <fullName evidence="1">Uncharacterized protein</fullName>
    </submittedName>
</protein>
<dbReference type="RefSeq" id="WP_126720583.1">
    <property type="nucleotide sequence ID" value="NZ_UPPP01000064.1"/>
</dbReference>
<proteinExistence type="predicted"/>